<dbReference type="EMBL" id="BFEA01000425">
    <property type="protein sequence ID" value="GBG83011.1"/>
    <property type="molecule type" value="Genomic_DNA"/>
</dbReference>
<comment type="caution">
    <text evidence="1">The sequence shown here is derived from an EMBL/GenBank/DDBJ whole genome shotgun (WGS) entry which is preliminary data.</text>
</comment>
<dbReference type="AlphaFoldDB" id="A0A388LL83"/>
<keyword evidence="2" id="KW-1185">Reference proteome</keyword>
<dbReference type="Gramene" id="GBG83011">
    <property type="protein sequence ID" value="GBG83011"/>
    <property type="gene ID" value="CBR_g36630"/>
</dbReference>
<proteinExistence type="predicted"/>
<name>A0A388LL83_CHABU</name>
<accession>A0A388LL83</accession>
<evidence type="ECO:0000313" key="1">
    <source>
        <dbReference type="EMBL" id="GBG83011.1"/>
    </source>
</evidence>
<gene>
    <name evidence="1" type="ORF">CBR_g36630</name>
</gene>
<reference evidence="1 2" key="1">
    <citation type="journal article" date="2018" name="Cell">
        <title>The Chara Genome: Secondary Complexity and Implications for Plant Terrestrialization.</title>
        <authorList>
            <person name="Nishiyama T."/>
            <person name="Sakayama H."/>
            <person name="Vries J.D."/>
            <person name="Buschmann H."/>
            <person name="Saint-Marcoux D."/>
            <person name="Ullrich K.K."/>
            <person name="Haas F.B."/>
            <person name="Vanderstraeten L."/>
            <person name="Becker D."/>
            <person name="Lang D."/>
            <person name="Vosolsobe S."/>
            <person name="Rombauts S."/>
            <person name="Wilhelmsson P.K.I."/>
            <person name="Janitza P."/>
            <person name="Kern R."/>
            <person name="Heyl A."/>
            <person name="Rumpler F."/>
            <person name="Villalobos L.I.A.C."/>
            <person name="Clay J.M."/>
            <person name="Skokan R."/>
            <person name="Toyoda A."/>
            <person name="Suzuki Y."/>
            <person name="Kagoshima H."/>
            <person name="Schijlen E."/>
            <person name="Tajeshwar N."/>
            <person name="Catarino B."/>
            <person name="Hetherington A.J."/>
            <person name="Saltykova A."/>
            <person name="Bonnot C."/>
            <person name="Breuninger H."/>
            <person name="Symeonidi A."/>
            <person name="Radhakrishnan G.V."/>
            <person name="Van Nieuwerburgh F."/>
            <person name="Deforce D."/>
            <person name="Chang C."/>
            <person name="Karol K.G."/>
            <person name="Hedrich R."/>
            <person name="Ulvskov P."/>
            <person name="Glockner G."/>
            <person name="Delwiche C.F."/>
            <person name="Petrasek J."/>
            <person name="Van de Peer Y."/>
            <person name="Friml J."/>
            <person name="Beilby M."/>
            <person name="Dolan L."/>
            <person name="Kohara Y."/>
            <person name="Sugano S."/>
            <person name="Fujiyama A."/>
            <person name="Delaux P.-M."/>
            <person name="Quint M."/>
            <person name="TheiBen G."/>
            <person name="Hagemann M."/>
            <person name="Harholt J."/>
            <person name="Dunand C."/>
            <person name="Zachgo S."/>
            <person name="Langdale J."/>
            <person name="Maumus F."/>
            <person name="Straeten D.V.D."/>
            <person name="Gould S.B."/>
            <person name="Rensing S.A."/>
        </authorList>
    </citation>
    <scope>NUCLEOTIDE SEQUENCE [LARGE SCALE GENOMIC DNA]</scope>
    <source>
        <strain evidence="1 2">S276</strain>
    </source>
</reference>
<dbReference type="Proteomes" id="UP000265515">
    <property type="component" value="Unassembled WGS sequence"/>
</dbReference>
<organism evidence="1 2">
    <name type="scientific">Chara braunii</name>
    <name type="common">Braun's stonewort</name>
    <dbReference type="NCBI Taxonomy" id="69332"/>
    <lineage>
        <taxon>Eukaryota</taxon>
        <taxon>Viridiplantae</taxon>
        <taxon>Streptophyta</taxon>
        <taxon>Charophyceae</taxon>
        <taxon>Charales</taxon>
        <taxon>Characeae</taxon>
        <taxon>Chara</taxon>
    </lineage>
</organism>
<evidence type="ECO:0000313" key="2">
    <source>
        <dbReference type="Proteomes" id="UP000265515"/>
    </source>
</evidence>
<protein>
    <submittedName>
        <fullName evidence="1">Uncharacterized protein</fullName>
    </submittedName>
</protein>
<sequence>MATPRWRRHVAYLPRGDGRGIATPRWQHRGGDATWRWERDGNAEVAMGSGSGAGSEGGHGRGIGIRKRRWRWVPHFARAKHRTWCTCHVAHFPHRHVAYLPHHLVPRGNYGGGDAEVATGAGWRRRDGDAMLASSSSPTGKCEGGDAEVATGAASTPRGKCGLTI</sequence>